<feature type="domain" description="HTH lysR-type" evidence="6">
    <location>
        <begin position="315"/>
        <end position="372"/>
    </location>
</feature>
<dbReference type="RefSeq" id="WP_077768167.1">
    <property type="nucleotide sequence ID" value="NZ_CAICSX020000003.1"/>
</dbReference>
<evidence type="ECO:0000313" key="9">
    <source>
        <dbReference type="EMBL" id="TRA94379.1"/>
    </source>
</evidence>
<sequence length="624" mass="67658">MPKIDFPHLAAFVVSCDSPTMAHAAAKLGLTPSALSAKLSTLEAQIGVTLFGRKGRNSFPLRSAVWLYNRSVRLLLAEEYLSHAKLGGSAAPSAPVILKLDVDYTWTAISYAVITAIRRFHSKPDHPYVDLIFTGTGAFGMQNGPSHLLSDAVPLGQLKIQHTIGTGVSGPSVVVAPDHWTRLTHTVGERPERGDIAPKTEIPDLPGTLQSDTKFDRSSGIATSRISTTDRSLQDLRGLIDDIRKSDLLLPQLTVPQRLRIQGITAVPVIRSPSCCVTAELSNDHELLLNLLNDVRKGVEAPSGWSEATNFHPKVSLKQISTVNRVVQTGSMASAARVAGRTAPMIPAQLEQIEYALGTRLIDRKKTGSEPTDDAERLHSLFVGVERAFNDTLGERSHIAAAFEQSIRIALPVSWSADSLTSECMAVALSAFHNEFPNCQIEVVEGPRHVLHHGVLTGRFNIAVVGRIDPQVGSLLIGRSEDVVLIVNRKLNFAPQAERVSADELRSIPLLLAPSQLTMHQTLLTALAKSTVQLEPVMRLGSVPLIVSVLRRSPLGTILPASVMIKEIEAGIVDTFSLDHLVPPRRLWAIFSTSTPLNETERALISHVKEAFQEANSSNGRVVP</sequence>
<name>A0A2Z2PIR3_RHIRH</name>
<comment type="similarity">
    <text evidence="1">Belongs to the LysR transcriptional regulatory family.</text>
</comment>
<protein>
    <submittedName>
        <fullName evidence="9">LysR family transcriptional regulator</fullName>
    </submittedName>
</protein>
<dbReference type="Proteomes" id="UP000315434">
    <property type="component" value="Unassembled WGS sequence"/>
</dbReference>
<keyword evidence="7" id="KW-0614">Plasmid</keyword>
<evidence type="ECO:0000256" key="5">
    <source>
        <dbReference type="SAM" id="MobiDB-lite"/>
    </source>
</evidence>
<evidence type="ECO:0000313" key="10">
    <source>
        <dbReference type="Proteomes" id="UP000315434"/>
    </source>
</evidence>
<feature type="compositionally biased region" description="Basic and acidic residues" evidence="5">
    <location>
        <begin position="190"/>
        <end position="202"/>
    </location>
</feature>
<feature type="domain" description="HTH lysR-type" evidence="6">
    <location>
        <begin position="4"/>
        <end position="61"/>
    </location>
</feature>
<reference evidence="7" key="1">
    <citation type="submission" date="2016-10" db="EMBL/GenBank/DDBJ databases">
        <title>Agrobacterium Ti plasmids: Classification based on T-DNA and Vir regions organization.</title>
        <authorList>
            <person name="Nabi N."/>
            <person name="Vial L."/>
            <person name="Ben Hafsa A."/>
            <person name="Chapulliot D."/>
            <person name="Berard A."/>
            <person name="Chauveau A."/>
            <person name="Le Paslier M.-C."/>
            <person name="Harzallah Skhiri F."/>
            <person name="Brunel D."/>
            <person name="Nesme X."/>
            <person name="Chaouachi M."/>
        </authorList>
    </citation>
    <scope>NUCLEOTIDE SEQUENCE</scope>
    <source>
        <strain evidence="7">26-59</strain>
        <plasmid evidence="7">pRi_26-59</plasmid>
    </source>
</reference>
<dbReference type="Gene3D" id="3.40.190.290">
    <property type="match status" value="1"/>
</dbReference>
<dbReference type="PANTHER" id="PTHR30126:SF40">
    <property type="entry name" value="HTH-TYPE TRANSCRIPTIONAL REGULATOR GLTR"/>
    <property type="match status" value="1"/>
</dbReference>
<dbReference type="SUPFAM" id="SSF46785">
    <property type="entry name" value="Winged helix' DNA-binding domain"/>
    <property type="match status" value="2"/>
</dbReference>
<dbReference type="InterPro" id="IPR036390">
    <property type="entry name" value="WH_DNA-bd_sf"/>
</dbReference>
<proteinExistence type="inferred from homology"/>
<keyword evidence="4" id="KW-0804">Transcription</keyword>
<dbReference type="PROSITE" id="PS50931">
    <property type="entry name" value="HTH_LYSR"/>
    <property type="match status" value="2"/>
</dbReference>
<keyword evidence="2" id="KW-0805">Transcription regulation</keyword>
<evidence type="ECO:0000256" key="4">
    <source>
        <dbReference type="ARBA" id="ARBA00023163"/>
    </source>
</evidence>
<evidence type="ECO:0000313" key="8">
    <source>
        <dbReference type="EMBL" id="CAD0217562.1"/>
    </source>
</evidence>
<dbReference type="EMBL" id="CAICSX020000003">
    <property type="protein sequence ID" value="CAD0217562.1"/>
    <property type="molecule type" value="Genomic_DNA"/>
</dbReference>
<dbReference type="PANTHER" id="PTHR30126">
    <property type="entry name" value="HTH-TYPE TRANSCRIPTIONAL REGULATOR"/>
    <property type="match status" value="1"/>
</dbReference>
<evidence type="ECO:0000256" key="3">
    <source>
        <dbReference type="ARBA" id="ARBA00023125"/>
    </source>
</evidence>
<gene>
    <name evidence="8" type="ORF">AGRHK599_LOCUS5115</name>
    <name evidence="9" type="ORF">EXN68_27105</name>
</gene>
<accession>A0A2Z2PIR3</accession>
<dbReference type="EMBL" id="KY000033">
    <property type="protein sequence ID" value="ASK42041.1"/>
    <property type="molecule type" value="Genomic_DNA"/>
</dbReference>
<evidence type="ECO:0000313" key="11">
    <source>
        <dbReference type="Proteomes" id="UP000528185"/>
    </source>
</evidence>
<dbReference type="GO" id="GO:0003700">
    <property type="term" value="F:DNA-binding transcription factor activity"/>
    <property type="evidence" value="ECO:0007669"/>
    <property type="project" value="InterPro"/>
</dbReference>
<dbReference type="InterPro" id="IPR000847">
    <property type="entry name" value="LysR_HTH_N"/>
</dbReference>
<dbReference type="InterPro" id="IPR036388">
    <property type="entry name" value="WH-like_DNA-bd_sf"/>
</dbReference>
<geneLocation type="plasmid" evidence="7">
    <name>pRi_26-59</name>
</geneLocation>
<dbReference type="Gene3D" id="1.10.10.10">
    <property type="entry name" value="Winged helix-like DNA-binding domain superfamily/Winged helix DNA-binding domain"/>
    <property type="match status" value="2"/>
</dbReference>
<dbReference type="OrthoDB" id="9813056at2"/>
<keyword evidence="3" id="KW-0238">DNA-binding</keyword>
<dbReference type="AlphaFoldDB" id="A0A2Z2PIR3"/>
<dbReference type="CDD" id="cd05466">
    <property type="entry name" value="PBP2_LTTR_substrate"/>
    <property type="match status" value="1"/>
</dbReference>
<dbReference type="KEGG" id="aro:B0909_24505"/>
<dbReference type="InterPro" id="IPR005119">
    <property type="entry name" value="LysR_subst-bd"/>
</dbReference>
<dbReference type="GeneID" id="79865097"/>
<reference evidence="8 11" key="3">
    <citation type="submission" date="2020-06" db="EMBL/GenBank/DDBJ databases">
        <authorList>
            <person name="De Coninck B."/>
            <person name="Ibrahim H."/>
        </authorList>
    </citation>
    <scope>NUCLEOTIDE SEQUENCE [LARGE SCALE GENOMIC DNA]</scope>
    <source>
        <strain evidence="8">Ag_rhizogenes_K599</strain>
    </source>
</reference>
<dbReference type="PROSITE" id="PS51257">
    <property type="entry name" value="PROKAR_LIPOPROTEIN"/>
    <property type="match status" value="1"/>
</dbReference>
<dbReference type="GO" id="GO:0000976">
    <property type="term" value="F:transcription cis-regulatory region binding"/>
    <property type="evidence" value="ECO:0007669"/>
    <property type="project" value="TreeGrafter"/>
</dbReference>
<evidence type="ECO:0000313" key="7">
    <source>
        <dbReference type="EMBL" id="ASK42041.1"/>
    </source>
</evidence>
<dbReference type="SUPFAM" id="SSF53850">
    <property type="entry name" value="Periplasmic binding protein-like II"/>
    <property type="match status" value="1"/>
</dbReference>
<dbReference type="Proteomes" id="UP000528185">
    <property type="component" value="Unassembled WGS sequence"/>
</dbReference>
<evidence type="ECO:0000256" key="2">
    <source>
        <dbReference type="ARBA" id="ARBA00023015"/>
    </source>
</evidence>
<dbReference type="Pfam" id="PF03466">
    <property type="entry name" value="LysR_substrate"/>
    <property type="match status" value="1"/>
</dbReference>
<dbReference type="Pfam" id="PF00126">
    <property type="entry name" value="HTH_1"/>
    <property type="match status" value="2"/>
</dbReference>
<evidence type="ECO:0000259" key="6">
    <source>
        <dbReference type="PROSITE" id="PS50931"/>
    </source>
</evidence>
<dbReference type="EMBL" id="SGNY01000017">
    <property type="protein sequence ID" value="TRA94379.1"/>
    <property type="molecule type" value="Genomic_DNA"/>
</dbReference>
<reference evidence="9 10" key="2">
    <citation type="journal article" date="2019" name="Appl. Microbiol. Biotechnol.">
        <title>Differential efficiency of wild type rhizogenic strains for rol gene transformation of plants.</title>
        <authorList>
            <person name="Desmet S."/>
            <person name="De Keyser E."/>
            <person name="Van Vaerenbergh J."/>
            <person name="Baeyen S."/>
            <person name="Van Huylenbroeck J."/>
            <person name="Geelen D."/>
            <person name="Dhooghe E."/>
        </authorList>
    </citation>
    <scope>NUCLEOTIDE SEQUENCE [LARGE SCALE GENOMIC DNA]</scope>
    <source>
        <strain evidence="9 10">GBBC3284</strain>
    </source>
</reference>
<evidence type="ECO:0000256" key="1">
    <source>
        <dbReference type="ARBA" id="ARBA00009437"/>
    </source>
</evidence>
<feature type="region of interest" description="Disordered" evidence="5">
    <location>
        <begin position="190"/>
        <end position="223"/>
    </location>
</feature>
<organism evidence="7">
    <name type="scientific">Rhizobium rhizogenes</name>
    <name type="common">Agrobacterium rhizogenes</name>
    <dbReference type="NCBI Taxonomy" id="359"/>
    <lineage>
        <taxon>Bacteria</taxon>
        <taxon>Pseudomonadati</taxon>
        <taxon>Pseudomonadota</taxon>
        <taxon>Alphaproteobacteria</taxon>
        <taxon>Hyphomicrobiales</taxon>
        <taxon>Rhizobiaceae</taxon>
        <taxon>Rhizobium/Agrobacterium group</taxon>
        <taxon>Rhizobium</taxon>
    </lineage>
</organism>